<name>K8XZZ1_9LEPT</name>
<feature type="domain" description="AAA+ ATPase" evidence="11">
    <location>
        <begin position="72"/>
        <end position="578"/>
    </location>
</feature>
<dbReference type="PANTHER" id="PTHR11059:SF0">
    <property type="entry name" value="DNA REPAIR PROTEIN RECN"/>
    <property type="match status" value="1"/>
</dbReference>
<dbReference type="FunFam" id="3.40.50.300:FF:000319">
    <property type="entry name" value="DNA repair protein RecN"/>
    <property type="match status" value="1"/>
</dbReference>
<evidence type="ECO:0000256" key="6">
    <source>
        <dbReference type="ARBA" id="ARBA00022840"/>
    </source>
</evidence>
<dbReference type="Pfam" id="PF02463">
    <property type="entry name" value="SMC_N"/>
    <property type="match status" value="1"/>
</dbReference>
<dbReference type="NCBIfam" id="TIGR00634">
    <property type="entry name" value="recN"/>
    <property type="match status" value="1"/>
</dbReference>
<evidence type="ECO:0000256" key="5">
    <source>
        <dbReference type="ARBA" id="ARBA00022763"/>
    </source>
</evidence>
<evidence type="ECO:0000256" key="3">
    <source>
        <dbReference type="ARBA" id="ARBA00021315"/>
    </source>
</evidence>
<comment type="similarity">
    <text evidence="2">Belongs to the RecN family.</text>
</comment>
<sequence length="619" mass="69924">MNRFYRGKFRKSQENHLGWCKKNDLKKKNYCNHLYSSYIKAIICLVFFEVNMLRTLNIRDFALIEEACIDFQKGMTVITGETGAGKSLILDAISSLLGGKSSPMEIRTGAPRYVLEGVFDLSKNPVALEWLEEKGFSFESKELTLHRECSRDGKSRILINQSLASSTSLRGLGELLAEVHNQNDQILLLDRGEQLDIIDSYAGLVPLRNEVKECFLTYRSLKKRLEELRKNEEEKSKRIEFLTFQIREIKEADLKEGEEEGLIQEENLLAHGELLAENYEILSSYLADSESAILPSFPRFLSAAEKIKSIQPDFSKTLDSLQEIYIQLKEINSSVLDEKEEIFFSPDRLQFVQSRLDLISKMKKKYGSDLAAILDCKNKAEQELEAMEENSKNKESMEAEIEKVTSRLASLSIQLSKARRESLIRFESSLKSELEQLGMPGAAVQVVLRWEPSPEGEVSASGKSYIVSESGLDQLEFYFSPNPGEKPRPLRKIASGGEVSRVMLAIRSILGRQANLRVLIFDEIDSGLGGEIAMDVARKLRNLAENHQLILITHLQQIASAANDHLKVTKSVEGGRTFSKTEFLSLEERTLELARMISGQKVSKGALEHAKELLKKQAV</sequence>
<evidence type="ECO:0000256" key="4">
    <source>
        <dbReference type="ARBA" id="ARBA00022741"/>
    </source>
</evidence>
<dbReference type="STRING" id="758847.LSS_12504"/>
<feature type="transmembrane region" description="Helical" evidence="10">
    <location>
        <begin position="30"/>
        <end position="48"/>
    </location>
</feature>
<dbReference type="GO" id="GO:0005524">
    <property type="term" value="F:ATP binding"/>
    <property type="evidence" value="ECO:0007669"/>
    <property type="project" value="UniProtKB-KW"/>
</dbReference>
<evidence type="ECO:0000256" key="8">
    <source>
        <dbReference type="ARBA" id="ARBA00033408"/>
    </source>
</evidence>
<comment type="function">
    <text evidence="1">May be involved in recombinational repair of damaged DNA.</text>
</comment>
<dbReference type="EMBL" id="CP006694">
    <property type="protein sequence ID" value="EKT86396.2"/>
    <property type="molecule type" value="Genomic_DNA"/>
</dbReference>
<dbReference type="InterPro" id="IPR027417">
    <property type="entry name" value="P-loop_NTPase"/>
</dbReference>
<feature type="coiled-coil region" evidence="9">
    <location>
        <begin position="211"/>
        <end position="245"/>
    </location>
</feature>
<dbReference type="AlphaFoldDB" id="K8XZZ1"/>
<keyword evidence="4" id="KW-0547">Nucleotide-binding</keyword>
<reference evidence="12 13" key="2">
    <citation type="journal article" date="2014" name="Emerg. Microbes Infect.">
        <title>Potential impact on kidney infection: a whole-genome analysis of Leptospira santarosai serovar Shermani.</title>
        <authorList>
            <person name="Chou L.F."/>
            <person name="Chen T.W."/>
            <person name="Ko Y.C."/>
            <person name="Pan M.J."/>
            <person name="Tian Y.C."/>
            <person name="Chiu C.H."/>
            <person name="Tang P."/>
            <person name="Hung C.C."/>
            <person name="Yang C.W."/>
        </authorList>
    </citation>
    <scope>NUCLEOTIDE SEQUENCE</scope>
    <source>
        <strain evidence="12 13">LT 821</strain>
    </source>
</reference>
<evidence type="ECO:0000256" key="2">
    <source>
        <dbReference type="ARBA" id="ARBA00009441"/>
    </source>
</evidence>
<keyword evidence="9" id="KW-0175">Coiled coil</keyword>
<dbReference type="CDD" id="cd03241">
    <property type="entry name" value="ABC_RecN"/>
    <property type="match status" value="2"/>
</dbReference>
<dbReference type="InterPro" id="IPR003395">
    <property type="entry name" value="RecF/RecN/SMC_N"/>
</dbReference>
<accession>K8XZZ1</accession>
<evidence type="ECO:0000313" key="12">
    <source>
        <dbReference type="EMBL" id="EKT86396.2"/>
    </source>
</evidence>
<reference evidence="12 13" key="1">
    <citation type="journal article" date="2012" name="Gene">
        <title>Sequence of Leptospira santarosai serovar Shermani genome and prediction of virulence-associated genes.</title>
        <authorList>
            <person name="Chou L.F."/>
            <person name="Chen Y.T."/>
            <person name="Lu C.W."/>
            <person name="Ko Y.C."/>
            <person name="Tang C.Y."/>
            <person name="Pan M.J."/>
            <person name="Tian Y.C."/>
            <person name="Chiu C.H."/>
            <person name="Hung C.C."/>
            <person name="Yang C.W."/>
        </authorList>
    </citation>
    <scope>NUCLEOTIDE SEQUENCE [LARGE SCALE GENOMIC DNA]</scope>
    <source>
        <strain evidence="12">LT 821</strain>
    </source>
</reference>
<dbReference type="SUPFAM" id="SSF52540">
    <property type="entry name" value="P-loop containing nucleoside triphosphate hydrolases"/>
    <property type="match status" value="1"/>
</dbReference>
<feature type="coiled-coil region" evidence="9">
    <location>
        <begin position="370"/>
        <end position="421"/>
    </location>
</feature>
<dbReference type="GO" id="GO:0009432">
    <property type="term" value="P:SOS response"/>
    <property type="evidence" value="ECO:0007669"/>
    <property type="project" value="TreeGrafter"/>
</dbReference>
<dbReference type="GO" id="GO:0043590">
    <property type="term" value="C:bacterial nucleoid"/>
    <property type="evidence" value="ECO:0007669"/>
    <property type="project" value="TreeGrafter"/>
</dbReference>
<organism evidence="12 13">
    <name type="scientific">Leptospira santarosai serovar Shermani str. LT 821</name>
    <dbReference type="NCBI Taxonomy" id="758847"/>
    <lineage>
        <taxon>Bacteria</taxon>
        <taxon>Pseudomonadati</taxon>
        <taxon>Spirochaetota</taxon>
        <taxon>Spirochaetia</taxon>
        <taxon>Leptospirales</taxon>
        <taxon>Leptospiraceae</taxon>
        <taxon>Leptospira</taxon>
    </lineage>
</organism>
<evidence type="ECO:0000313" key="13">
    <source>
        <dbReference type="Proteomes" id="UP000035800"/>
    </source>
</evidence>
<dbReference type="Proteomes" id="UP000035800">
    <property type="component" value="Chromosome I"/>
</dbReference>
<evidence type="ECO:0000256" key="7">
    <source>
        <dbReference type="ARBA" id="ARBA00023204"/>
    </source>
</evidence>
<evidence type="ECO:0000256" key="10">
    <source>
        <dbReference type="SAM" id="Phobius"/>
    </source>
</evidence>
<keyword evidence="7" id="KW-0234">DNA repair</keyword>
<evidence type="ECO:0000259" key="11">
    <source>
        <dbReference type="SMART" id="SM00382"/>
    </source>
</evidence>
<protein>
    <recommendedName>
        <fullName evidence="3">DNA repair protein RecN</fullName>
    </recommendedName>
    <alternativeName>
        <fullName evidence="8">Recombination protein N</fullName>
    </alternativeName>
</protein>
<keyword evidence="10" id="KW-0472">Membrane</keyword>
<gene>
    <name evidence="12" type="ORF">LSS_12504</name>
</gene>
<dbReference type="SMART" id="SM00382">
    <property type="entry name" value="AAA"/>
    <property type="match status" value="1"/>
</dbReference>
<evidence type="ECO:0000256" key="1">
    <source>
        <dbReference type="ARBA" id="ARBA00003618"/>
    </source>
</evidence>
<keyword evidence="5" id="KW-0227">DNA damage</keyword>
<evidence type="ECO:0000256" key="9">
    <source>
        <dbReference type="SAM" id="Coils"/>
    </source>
</evidence>
<dbReference type="InterPro" id="IPR003593">
    <property type="entry name" value="AAA+_ATPase"/>
</dbReference>
<dbReference type="InterPro" id="IPR004604">
    <property type="entry name" value="DNA_recomb/repair_RecN"/>
</dbReference>
<dbReference type="Gene3D" id="3.40.50.300">
    <property type="entry name" value="P-loop containing nucleotide triphosphate hydrolases"/>
    <property type="match status" value="2"/>
</dbReference>
<dbReference type="PIRSF" id="PIRSF003128">
    <property type="entry name" value="RecN"/>
    <property type="match status" value="1"/>
</dbReference>
<dbReference type="GO" id="GO:0006281">
    <property type="term" value="P:DNA repair"/>
    <property type="evidence" value="ECO:0007669"/>
    <property type="project" value="UniProtKB-KW"/>
</dbReference>
<keyword evidence="6" id="KW-0067">ATP-binding</keyword>
<proteinExistence type="inferred from homology"/>
<dbReference type="GO" id="GO:0006310">
    <property type="term" value="P:DNA recombination"/>
    <property type="evidence" value="ECO:0007669"/>
    <property type="project" value="InterPro"/>
</dbReference>
<dbReference type="PANTHER" id="PTHR11059">
    <property type="entry name" value="DNA REPAIR PROTEIN RECN"/>
    <property type="match status" value="1"/>
</dbReference>
<keyword evidence="10" id="KW-0812">Transmembrane</keyword>
<dbReference type="KEGG" id="lst:LSS_12504"/>
<keyword evidence="10" id="KW-1133">Transmembrane helix</keyword>